<dbReference type="InterPro" id="IPR008896">
    <property type="entry name" value="TIC214"/>
</dbReference>
<keyword evidence="1" id="KW-0812">Transmembrane</keyword>
<comment type="similarity">
    <text evidence="1">Belongs to the TIC214 family.</text>
</comment>
<feature type="compositionally biased region" description="Acidic residues" evidence="2">
    <location>
        <begin position="292"/>
        <end position="302"/>
    </location>
</feature>
<dbReference type="Pfam" id="PF05758">
    <property type="entry name" value="Ycf1"/>
    <property type="match status" value="1"/>
</dbReference>
<geneLocation type="chloroplast" evidence="3"/>
<dbReference type="GeneID" id="43958926"/>
<dbReference type="GO" id="GO:0015031">
    <property type="term" value="P:protein transport"/>
    <property type="evidence" value="ECO:0007669"/>
    <property type="project" value="UniProtKB-KW"/>
</dbReference>
<sequence length="1872" mass="223231">MMILKYFLLGNLLSLCMKIINSVVVVGLYYGFLTTFSIGPSYLFLLRARVMEEGTEKEVSATTGFIAGQLMMFISIYYAPLHLALGRPHTITVLVLPYLLFHFFWNNHKNFFDYGSTTRNSMRNLSIQCVFLNNLIFQLFNHFILPSSTLARLVNIYMFQCNNKMLFVTSSFVGWLIGHILFMKWVGLVLFWIRQNHSIRSNKYLVSELRNSMARIFSILLFITCVYYLGRIPSPIVTKKLKETSKKEERGKSEEEIDVEIETTSETKGTKQEQEGSAEEDPSSSLSLCSEEKEDPDKIDETEEIQVNLNGKEKTKDEFNFHFKETYYKNSPVYKNSYLDRNQENWKFEIKNKEDQNLFWFEKPLVTHLFDYKRWNRPLRYIKNDLFENAVRTEMSQHFFYTCPSDGKQRISFTYPPSLSTFFEMIQQKMLLCTTEKLSPAELYNHWFYTNEQKRNNLINELINRIEALDKGSLAMDVLEKRTRLCNDETEQECLPKIYDPLLNGPHRGTIKELYSGSNMNEYLINSIEDSIETLWINKLHDILSLPNKINNLTTDTDTDYREFKDKIKTFDGKSLLKDIDIGHLLMSISKLDEESIPNSNFKELFLLLFSEQGRIFSQNQSKYLFDTIKTYSNDQKIRKKTTGTKINKKVPRWSYKLIDSLEEPEEENESTEDRGIRSRKAKRVVIFTDNETNKNTSITSNHDQGDEVDLIRYSQQSDFRRDIIKGSMRAQRRKTVTWGLFQTTVHSPLFLDRIDNFFSFDIARMLNLIFRNWMGAGAEFKISNYEEEEAKEKDKKKGENERITIAETWDTVLFAQTIRGSMLITQSILRKYLVLPSLIIAKNVGRILVFQSPEWHEDLEDWSREMHVKCTYNGVQLSETEFPKNWLSDGIQIKILFPFCLKPWHRSKLQSHPRDSMKKKGKKQNFCFLTVWGMEAELPFGSPRQLPSFFEPVWKQLEKRLMKVKKKCFLALKIINERTKRFRKVSKEKTRWVRKIVRFIKRIMKELKKVSLIPLFGLREVYESNINIKNKKSLISNHINHESSIRIRSADWTNYSLTEKKMKDLADKTNTIRNQIEKITKDKKNIKNIFITTYINISPNETNCNDKRLESPKNIWQILKRRSARLMRKCHYFFYFFIERIYRDIFLRIINIPRIHVKNLLQLKNKITDNSNDETKKNKINFISTKWIYNISNQNSQIFCDLSSLSQAYVFYKLSQAQVINKHYLKFLFQYHGTIPFIKDRIKKDFFGTQGIFHSESRYKKLRGLKMNEWKSWLMGNYHYKYNLSQTRWSRLVPQNWRNRINQNLMIQNTNPTHFYSYEKDRLIHYKKENNYAYAVNSLPNRKDKLKNYKFDLLSNKYMNYEDKKGSYIYGSPLQVNETKEIPYNYNKYKYNTEFFYLPRDINLGNYLQEDSIIDRDKNTDRKYFDWKTINFCLRKNIDIEEWRNRDIEASANINKNTKTRTNYYQIIEKMDKKVFFNLTIHKQICPTNQTKTSFDWMGMNEEILNCPISNLELWFLPEFVLLYNTYKIQPWIVPINLLLFKLNINKNISKNKNINEKKKKDRLYNPKKSLELENRNQEEKQHPVQGDLGSDPSKKKKNVKEDYRGSYIQKSTNKNKSKIGAELDFFLKRYFLFQLKWDNAFNQKILNNIKVYCLLLRLRNPKEIAISSIQRDEISLDVMLIPKSTTLTKLIKRGLLIIEPARLSIKWDGQFIMYQTIAISRVHKSKHQTNRRYQEKINVDKKDLNESIARHENGNRDENFYDFIVPENFLSPRRRRELRIFVCLNSRNANVGDRNPVFCNGNNVKRCGQFFYEDKHLDVDTNRFIKFKLFLWPNYRFEDFACMNRYWFDTNNGSRFGMSRLHMYPRLIIS</sequence>
<dbReference type="PANTHER" id="PTHR33163">
    <property type="entry name" value="PROTEIN TIC 214-RELATED"/>
    <property type="match status" value="1"/>
</dbReference>
<keyword evidence="1" id="KW-0472">Membrane</keyword>
<name>A0A6B7FNJ3_9MAGN</name>
<keyword evidence="1" id="KW-0653">Protein transport</keyword>
<feature type="region of interest" description="Disordered" evidence="2">
    <location>
        <begin position="1567"/>
        <end position="1607"/>
    </location>
</feature>
<dbReference type="PANTHER" id="PTHR33163:SF40">
    <property type="entry name" value="PROTEIN TIC 214"/>
    <property type="match status" value="1"/>
</dbReference>
<keyword evidence="1" id="KW-1133">Transmembrane helix</keyword>
<evidence type="ECO:0000256" key="1">
    <source>
        <dbReference type="RuleBase" id="RU364085"/>
    </source>
</evidence>
<feature type="transmembrane region" description="Helical" evidence="1">
    <location>
        <begin position="165"/>
        <end position="193"/>
    </location>
</feature>
<proteinExistence type="inferred from homology"/>
<evidence type="ECO:0000313" key="3">
    <source>
        <dbReference type="EMBL" id="QBB89327.1"/>
    </source>
</evidence>
<comment type="subunit">
    <text evidence="1">Part of the Tic complex.</text>
</comment>
<feature type="transmembrane region" description="Helical" evidence="1">
    <location>
        <begin position="59"/>
        <end position="79"/>
    </location>
</feature>
<comment type="function">
    <text evidence="1">Involved in protein precursor import into chloroplasts. May be part of an intermediate translocation complex acting as a protein-conducting channel at the inner envelope.</text>
</comment>
<keyword evidence="1" id="KW-0813">Transport</keyword>
<feature type="transmembrane region" description="Helical" evidence="1">
    <location>
        <begin position="28"/>
        <end position="47"/>
    </location>
</feature>
<feature type="transmembrane region" description="Helical" evidence="1">
    <location>
        <begin position="125"/>
        <end position="145"/>
    </location>
</feature>
<feature type="region of interest" description="Disordered" evidence="2">
    <location>
        <begin position="243"/>
        <end position="302"/>
    </location>
</feature>
<feature type="transmembrane region" description="Helical" evidence="1">
    <location>
        <begin position="85"/>
        <end position="105"/>
    </location>
</feature>
<dbReference type="GO" id="GO:0009706">
    <property type="term" value="C:chloroplast inner membrane"/>
    <property type="evidence" value="ECO:0007669"/>
    <property type="project" value="UniProtKB-SubCell"/>
</dbReference>
<keyword evidence="1" id="KW-1001">Plastid inner membrane</keyword>
<protein>
    <recommendedName>
        <fullName evidence="1">Protein TIC 214</fullName>
    </recommendedName>
    <alternativeName>
        <fullName evidence="1">Translocon at the inner envelope membrane of chloroplasts 214</fullName>
    </alternativeName>
</protein>
<keyword evidence="1 3" id="KW-0934">Plastid</keyword>
<feature type="transmembrane region" description="Helical" evidence="1">
    <location>
        <begin position="213"/>
        <end position="230"/>
    </location>
</feature>
<accession>A0A6B7FNJ3</accession>
<gene>
    <name evidence="3" type="primary">ycf1</name>
    <name evidence="1" type="synonym">TIC214</name>
</gene>
<dbReference type="RefSeq" id="YP_009728964.1">
    <property type="nucleotide sequence ID" value="NC_045909.1"/>
</dbReference>
<reference evidence="3" key="1">
    <citation type="journal article" date="2020" name="Sci. Rep.">
        <title>Large-scale phylogenomics reveals ancient introgression in Asian Hepatica and new insights into the origin of the insular endemic Hepatica maxima.</title>
        <authorList>
            <person name="Park S."/>
            <person name="Park S."/>
        </authorList>
    </citation>
    <scope>NUCLEOTIDE SEQUENCE</scope>
    <source>
        <strain evidence="3">HMA</strain>
    </source>
</reference>
<evidence type="ECO:0000256" key="2">
    <source>
        <dbReference type="SAM" id="MobiDB-lite"/>
    </source>
</evidence>
<organism evidence="3">
    <name type="scientific">Hepatica maxima</name>
    <dbReference type="NCBI Taxonomy" id="387291"/>
    <lineage>
        <taxon>Eukaryota</taxon>
        <taxon>Viridiplantae</taxon>
        <taxon>Streptophyta</taxon>
        <taxon>Embryophyta</taxon>
        <taxon>Tracheophyta</taxon>
        <taxon>Spermatophyta</taxon>
        <taxon>Magnoliopsida</taxon>
        <taxon>Ranunculales</taxon>
        <taxon>Ranunculaceae</taxon>
        <taxon>Ranunculoideae</taxon>
        <taxon>Anemoneae</taxon>
        <taxon>Hepatica</taxon>
    </lineage>
</organism>
<keyword evidence="1 3" id="KW-0150">Chloroplast</keyword>
<feature type="compositionally biased region" description="Basic and acidic residues" evidence="2">
    <location>
        <begin position="243"/>
        <end position="254"/>
    </location>
</feature>
<feature type="compositionally biased region" description="Basic and acidic residues" evidence="2">
    <location>
        <begin position="1567"/>
        <end position="1584"/>
    </location>
</feature>
<comment type="subcellular location">
    <subcellularLocation>
        <location evidence="1">Plastid</location>
        <location evidence="1">Chloroplast inner membrane</location>
    </subcellularLocation>
</comment>
<dbReference type="EMBL" id="MG952899">
    <property type="protein sequence ID" value="QBB89327.1"/>
    <property type="molecule type" value="Genomic_DNA"/>
</dbReference>